<evidence type="ECO:0000313" key="1">
    <source>
        <dbReference type="EMBL" id="CCH72670.1"/>
    </source>
</evidence>
<dbReference type="Proteomes" id="UP000035763">
    <property type="component" value="Unassembled WGS sequence"/>
</dbReference>
<dbReference type="EMBL" id="CAJA01000099">
    <property type="protein sequence ID" value="CCH72670.1"/>
    <property type="molecule type" value="Genomic_DNA"/>
</dbReference>
<name>W6JVR8_9MICO</name>
<keyword evidence="2" id="KW-1185">Reference proteome</keyword>
<dbReference type="RefSeq" id="WP_048698144.1">
    <property type="nucleotide sequence ID" value="NZ_HG764815.1"/>
</dbReference>
<dbReference type="AlphaFoldDB" id="W6JVR8"/>
<protein>
    <recommendedName>
        <fullName evidence="3">Transposase</fullName>
    </recommendedName>
</protein>
<reference evidence="1 2" key="1">
    <citation type="journal article" date="2013" name="ISME J.">
        <title>A metabolic model for members of the genus Tetrasphaera involved in enhanced biological phosphorus removal.</title>
        <authorList>
            <person name="Kristiansen R."/>
            <person name="Nguyen H.T.T."/>
            <person name="Saunders A.M."/>
            <person name="Nielsen J.L."/>
            <person name="Wimmer R."/>
            <person name="Le V.Q."/>
            <person name="McIlroy S.J."/>
            <person name="Petrovski S."/>
            <person name="Seviour R.J."/>
            <person name="Calteau A."/>
            <person name="Nielsen K.L."/>
            <person name="Nielsen P.H."/>
        </authorList>
    </citation>
    <scope>NUCLEOTIDE SEQUENCE [LARGE SCALE GENOMIC DNA]</scope>
    <source>
        <strain evidence="1 2">Ben110</strain>
    </source>
</reference>
<evidence type="ECO:0008006" key="3">
    <source>
        <dbReference type="Google" id="ProtNLM"/>
    </source>
</evidence>
<gene>
    <name evidence="1" type="ORF">BN11_1880004</name>
</gene>
<comment type="caution">
    <text evidence="1">The sequence shown here is derived from an EMBL/GenBank/DDBJ whole genome shotgun (WGS) entry which is preliminary data.</text>
</comment>
<dbReference type="STRING" id="1193182.BN11_1880004"/>
<organism evidence="1 2">
    <name type="scientific">Nostocoides australiense Ben110</name>
    <dbReference type="NCBI Taxonomy" id="1193182"/>
    <lineage>
        <taxon>Bacteria</taxon>
        <taxon>Bacillati</taxon>
        <taxon>Actinomycetota</taxon>
        <taxon>Actinomycetes</taxon>
        <taxon>Micrococcales</taxon>
        <taxon>Intrasporangiaceae</taxon>
        <taxon>Nostocoides</taxon>
    </lineage>
</organism>
<sequence length="94" mass="10907">MSIKRGEPHIRGHWTIENRVHHVRDVTFDEDRSQVRTATLPRIMATLRNLAIGLIRHHHHGKTIAATTRHLHRRNDELLTLLDTPTITGTSRMN</sequence>
<accession>W6JVR8</accession>
<evidence type="ECO:0000313" key="2">
    <source>
        <dbReference type="Proteomes" id="UP000035763"/>
    </source>
</evidence>
<proteinExistence type="predicted"/>